<name>A0AC34QMJ0_9BILA</name>
<protein>
    <submittedName>
        <fullName evidence="2">K Homology domain-containing protein</fullName>
    </submittedName>
</protein>
<organism evidence="1 2">
    <name type="scientific">Panagrolaimus sp. JU765</name>
    <dbReference type="NCBI Taxonomy" id="591449"/>
    <lineage>
        <taxon>Eukaryota</taxon>
        <taxon>Metazoa</taxon>
        <taxon>Ecdysozoa</taxon>
        <taxon>Nematoda</taxon>
        <taxon>Chromadorea</taxon>
        <taxon>Rhabditida</taxon>
        <taxon>Tylenchina</taxon>
        <taxon>Panagrolaimomorpha</taxon>
        <taxon>Panagrolaimoidea</taxon>
        <taxon>Panagrolaimidae</taxon>
        <taxon>Panagrolaimus</taxon>
    </lineage>
</organism>
<evidence type="ECO:0000313" key="1">
    <source>
        <dbReference type="Proteomes" id="UP000887576"/>
    </source>
</evidence>
<proteinExistence type="predicted"/>
<accession>A0AC34QMJ0</accession>
<dbReference type="WBParaSite" id="JU765_v2.g17650.t2">
    <property type="protein sequence ID" value="JU765_v2.g17650.t2"/>
    <property type="gene ID" value="JU765_v2.g17650"/>
</dbReference>
<sequence>MRADSDTSSLFNLDITLTSDSSGTGTVEGHSTAISSFSDVKCSGESGRSVNESPSAESVVSQTYRNHGQIYTGNNVSSERNYRRRPRYHRFNFNHHYDYVRNELLAYFQQLGGDPELITNNKVASQQLNELCQLYYLASIASQQLNELCQLYYLASSGYHKYDHAIHALYQSMMATVNENTSINNPASNSSSFLSVLSYKKPRTNNVLKTYNIKVPENKECNLIGRVLGPRGMTVRELESRFRCRIFVRGRGSIRDTEKAERLKSKPGWEHLDEDLHIHIQVSGSNEDDVDKRMSEVKHFIERLLHPQGFDAFKRRQLISLAFMNGTFRPPTQLKHIQPNHQAGLDFQHFHPSQFHVVEFV</sequence>
<dbReference type="Proteomes" id="UP000887576">
    <property type="component" value="Unplaced"/>
</dbReference>
<reference evidence="2" key="1">
    <citation type="submission" date="2022-11" db="UniProtKB">
        <authorList>
            <consortium name="WormBaseParasite"/>
        </authorList>
    </citation>
    <scope>IDENTIFICATION</scope>
</reference>
<evidence type="ECO:0000313" key="2">
    <source>
        <dbReference type="WBParaSite" id="JU765_v2.g17650.t2"/>
    </source>
</evidence>